<evidence type="ECO:0000313" key="5">
    <source>
        <dbReference type="Proteomes" id="UP001215598"/>
    </source>
</evidence>
<feature type="region of interest" description="Disordered" evidence="1">
    <location>
        <begin position="412"/>
        <end position="439"/>
    </location>
</feature>
<dbReference type="InterPro" id="IPR008979">
    <property type="entry name" value="Galactose-bd-like_sf"/>
</dbReference>
<feature type="chain" id="PRO_5042283830" evidence="3">
    <location>
        <begin position="25"/>
        <end position="468"/>
    </location>
</feature>
<dbReference type="Gene3D" id="2.60.120.260">
    <property type="entry name" value="Galactose-binding domain-like"/>
    <property type="match status" value="2"/>
</dbReference>
<keyword evidence="2" id="KW-0472">Membrane</keyword>
<dbReference type="EMBL" id="JARKIB010000001">
    <property type="protein sequence ID" value="KAJ7785703.1"/>
    <property type="molecule type" value="Genomic_DNA"/>
</dbReference>
<feature type="compositionally biased region" description="Low complexity" evidence="1">
    <location>
        <begin position="412"/>
        <end position="430"/>
    </location>
</feature>
<dbReference type="Proteomes" id="UP001215598">
    <property type="component" value="Unassembled WGS sequence"/>
</dbReference>
<evidence type="ECO:0000256" key="1">
    <source>
        <dbReference type="SAM" id="MobiDB-lite"/>
    </source>
</evidence>
<feature type="signal peptide" evidence="3">
    <location>
        <begin position="1"/>
        <end position="24"/>
    </location>
</feature>
<proteinExistence type="predicted"/>
<sequence length="468" mass="48202">MFSPAFPLSVFVLVVVFCPSAVVGLHSPPTEDARGILGKRDAFSDTGLSSASWIWLPEPDILVTAPTGDVAFIKTFATPAGKNATSALITLTVDNNFTCWLNGQPIGASDPEGDGWMTAHILRVALNASANVFSVLGANANPASPGANNPAGLLAAIHILYTDGSDDIVLSDSTWLASGSVPSDFPLPADLSTFVKVQIAAKYGSGPWATSVGLPSPTENPLDLTGSLWVWSVSNASVVAPVGKAGFRKSIPTPANKIAVSATVLLSCDNTFDLFVNGQYIGSPPFDNNANAVASWAFAQRFNVTLTKSTNVFTVIGTNFVSQADAALASPAGLVAAVQVEYQDGSSDIFRSDASWLTSPAASSGAFIALSDSALVPCISQGPYRILPWSQIGVSDALSALNLPQINASIVTSSPPSPASTSILPTSTPSGVGVDPTSTSSVDGAGTISTALTLVFAWCIMTVLLLMY</sequence>
<organism evidence="4 5">
    <name type="scientific">Mycena metata</name>
    <dbReference type="NCBI Taxonomy" id="1033252"/>
    <lineage>
        <taxon>Eukaryota</taxon>
        <taxon>Fungi</taxon>
        <taxon>Dikarya</taxon>
        <taxon>Basidiomycota</taxon>
        <taxon>Agaricomycotina</taxon>
        <taxon>Agaricomycetes</taxon>
        <taxon>Agaricomycetidae</taxon>
        <taxon>Agaricales</taxon>
        <taxon>Marasmiineae</taxon>
        <taxon>Mycenaceae</taxon>
        <taxon>Mycena</taxon>
    </lineage>
</organism>
<gene>
    <name evidence="4" type="ORF">B0H16DRAFT_1400346</name>
</gene>
<feature type="transmembrane region" description="Helical" evidence="2">
    <location>
        <begin position="448"/>
        <end position="467"/>
    </location>
</feature>
<keyword evidence="2" id="KW-1133">Transmembrane helix</keyword>
<keyword evidence="2" id="KW-0812">Transmembrane</keyword>
<keyword evidence="5" id="KW-1185">Reference proteome</keyword>
<dbReference type="AlphaFoldDB" id="A0AAD7KIK7"/>
<comment type="caution">
    <text evidence="4">The sequence shown here is derived from an EMBL/GenBank/DDBJ whole genome shotgun (WGS) entry which is preliminary data.</text>
</comment>
<keyword evidence="3" id="KW-0732">Signal</keyword>
<accession>A0AAD7KIK7</accession>
<dbReference type="SUPFAM" id="SSF49785">
    <property type="entry name" value="Galactose-binding domain-like"/>
    <property type="match status" value="1"/>
</dbReference>
<name>A0AAD7KIK7_9AGAR</name>
<evidence type="ECO:0000313" key="4">
    <source>
        <dbReference type="EMBL" id="KAJ7785703.1"/>
    </source>
</evidence>
<reference evidence="4" key="1">
    <citation type="submission" date="2023-03" db="EMBL/GenBank/DDBJ databases">
        <title>Massive genome expansion in bonnet fungi (Mycena s.s.) driven by repeated elements and novel gene families across ecological guilds.</title>
        <authorList>
            <consortium name="Lawrence Berkeley National Laboratory"/>
            <person name="Harder C.B."/>
            <person name="Miyauchi S."/>
            <person name="Viragh M."/>
            <person name="Kuo A."/>
            <person name="Thoen E."/>
            <person name="Andreopoulos B."/>
            <person name="Lu D."/>
            <person name="Skrede I."/>
            <person name="Drula E."/>
            <person name="Henrissat B."/>
            <person name="Morin E."/>
            <person name="Kohler A."/>
            <person name="Barry K."/>
            <person name="LaButti K."/>
            <person name="Morin E."/>
            <person name="Salamov A."/>
            <person name="Lipzen A."/>
            <person name="Mereny Z."/>
            <person name="Hegedus B."/>
            <person name="Baldrian P."/>
            <person name="Stursova M."/>
            <person name="Weitz H."/>
            <person name="Taylor A."/>
            <person name="Grigoriev I.V."/>
            <person name="Nagy L.G."/>
            <person name="Martin F."/>
            <person name="Kauserud H."/>
        </authorList>
    </citation>
    <scope>NUCLEOTIDE SEQUENCE</scope>
    <source>
        <strain evidence="4">CBHHK182m</strain>
    </source>
</reference>
<protein>
    <submittedName>
        <fullName evidence="4">Uncharacterized protein</fullName>
    </submittedName>
</protein>
<evidence type="ECO:0000256" key="2">
    <source>
        <dbReference type="SAM" id="Phobius"/>
    </source>
</evidence>
<evidence type="ECO:0000256" key="3">
    <source>
        <dbReference type="SAM" id="SignalP"/>
    </source>
</evidence>